<feature type="chain" id="PRO_5012624574" evidence="8">
    <location>
        <begin position="29"/>
        <end position="458"/>
    </location>
</feature>
<reference evidence="10" key="1">
    <citation type="submission" date="2017-05" db="EMBL/GenBank/DDBJ databases">
        <authorList>
            <person name="Rodrigo-Torres L."/>
            <person name="Arahal R. D."/>
            <person name="Lucena T."/>
        </authorList>
    </citation>
    <scope>NUCLEOTIDE SEQUENCE [LARGE SCALE GENOMIC DNA]</scope>
    <source>
        <strain evidence="10">CECT 8621</strain>
    </source>
</reference>
<dbReference type="AlphaFoldDB" id="A0A238KLE6"/>
<comment type="similarity">
    <text evidence="2">Belongs to the outer membrane factor (OMF) (TC 1.B.17) family.</text>
</comment>
<keyword evidence="4" id="KW-1134">Transmembrane beta strand</keyword>
<evidence type="ECO:0000256" key="5">
    <source>
        <dbReference type="ARBA" id="ARBA00022692"/>
    </source>
</evidence>
<dbReference type="GO" id="GO:0009279">
    <property type="term" value="C:cell outer membrane"/>
    <property type="evidence" value="ECO:0007669"/>
    <property type="project" value="UniProtKB-SubCell"/>
</dbReference>
<feature type="signal peptide" evidence="8">
    <location>
        <begin position="1"/>
        <end position="28"/>
    </location>
</feature>
<gene>
    <name evidence="9" type="primary">bepC</name>
    <name evidence="9" type="ORF">COL8621_02336</name>
</gene>
<sequence length="458" mass="48579">MGYGFRNTVAGLISMACVGAVVAPSASAETLTDAMIAAYKNSNLLEQNRALLRAADEDVAQAIASLRPIISFIASSTYSDTVLNSGDLSSSLALQASLNLYDGGANRLAIDAAKETVLGARAGLVSVEQGVLFSAVQAYLDVRSALESVSLGQNNVRLITEQLRAARDRFEVGEVTRTDVSLAESRLAASQSSLVAAQGELAASREAYKAAVGRYPKALSGLPRVPSLPKSADEARSIAVRTHPSIEAAQREVTVSELNIGRARAARRPSVDATARFSRNDAGQDNSSVGLELSQTLYTGGALKSAERQALAGRDADRANLHRSVQLVEQDVGNSWAGVAVSRAQVEASDKRIRAAQLAFDGTREEARLGARTTLDVLDAEQELLDARTARVEAETSLFKAYYALLSSMGLLTVDHLKLGIPTYDPAAYYNAVKNAPVRSVQGDQLDRVLKGIGRESN</sequence>
<dbReference type="Proteomes" id="UP000202922">
    <property type="component" value="Unassembled WGS sequence"/>
</dbReference>
<organism evidence="9 10">
    <name type="scientific">Actibacterium lipolyticum</name>
    <dbReference type="NCBI Taxonomy" id="1524263"/>
    <lineage>
        <taxon>Bacteria</taxon>
        <taxon>Pseudomonadati</taxon>
        <taxon>Pseudomonadota</taxon>
        <taxon>Alphaproteobacteria</taxon>
        <taxon>Rhodobacterales</taxon>
        <taxon>Roseobacteraceae</taxon>
        <taxon>Actibacterium</taxon>
    </lineage>
</organism>
<evidence type="ECO:0000313" key="9">
    <source>
        <dbReference type="EMBL" id="SMX43578.1"/>
    </source>
</evidence>
<keyword evidence="3" id="KW-0813">Transport</keyword>
<dbReference type="InterPro" id="IPR010130">
    <property type="entry name" value="T1SS_OMP_TolC"/>
</dbReference>
<comment type="subcellular location">
    <subcellularLocation>
        <location evidence="1">Cell outer membrane</location>
    </subcellularLocation>
</comment>
<dbReference type="InterPro" id="IPR051906">
    <property type="entry name" value="TolC-like"/>
</dbReference>
<dbReference type="EMBL" id="FXYE01000002">
    <property type="protein sequence ID" value="SMX43578.1"/>
    <property type="molecule type" value="Genomic_DNA"/>
</dbReference>
<evidence type="ECO:0000256" key="4">
    <source>
        <dbReference type="ARBA" id="ARBA00022452"/>
    </source>
</evidence>
<dbReference type="PROSITE" id="PS51257">
    <property type="entry name" value="PROKAR_LIPOPROTEIN"/>
    <property type="match status" value="1"/>
</dbReference>
<dbReference type="Pfam" id="PF02321">
    <property type="entry name" value="OEP"/>
    <property type="match status" value="2"/>
</dbReference>
<dbReference type="GO" id="GO:0015288">
    <property type="term" value="F:porin activity"/>
    <property type="evidence" value="ECO:0007669"/>
    <property type="project" value="TreeGrafter"/>
</dbReference>
<proteinExistence type="inferred from homology"/>
<keyword evidence="7" id="KW-0998">Cell outer membrane</keyword>
<dbReference type="PANTHER" id="PTHR30026">
    <property type="entry name" value="OUTER MEMBRANE PROTEIN TOLC"/>
    <property type="match status" value="1"/>
</dbReference>
<name>A0A238KLE6_9RHOB</name>
<keyword evidence="5" id="KW-0812">Transmembrane</keyword>
<dbReference type="GO" id="GO:0015562">
    <property type="term" value="F:efflux transmembrane transporter activity"/>
    <property type="evidence" value="ECO:0007669"/>
    <property type="project" value="InterPro"/>
</dbReference>
<evidence type="ECO:0000256" key="7">
    <source>
        <dbReference type="ARBA" id="ARBA00023237"/>
    </source>
</evidence>
<keyword evidence="8" id="KW-0732">Signal</keyword>
<dbReference type="Gene3D" id="1.20.1600.10">
    <property type="entry name" value="Outer membrane efflux proteins (OEP)"/>
    <property type="match status" value="1"/>
</dbReference>
<keyword evidence="10" id="KW-1185">Reference proteome</keyword>
<evidence type="ECO:0000256" key="1">
    <source>
        <dbReference type="ARBA" id="ARBA00004442"/>
    </source>
</evidence>
<evidence type="ECO:0000256" key="2">
    <source>
        <dbReference type="ARBA" id="ARBA00007613"/>
    </source>
</evidence>
<evidence type="ECO:0000256" key="3">
    <source>
        <dbReference type="ARBA" id="ARBA00022448"/>
    </source>
</evidence>
<dbReference type="GO" id="GO:1990281">
    <property type="term" value="C:efflux pump complex"/>
    <property type="evidence" value="ECO:0007669"/>
    <property type="project" value="TreeGrafter"/>
</dbReference>
<dbReference type="InterPro" id="IPR003423">
    <property type="entry name" value="OMP_efflux"/>
</dbReference>
<keyword evidence="6" id="KW-0472">Membrane</keyword>
<evidence type="ECO:0000256" key="6">
    <source>
        <dbReference type="ARBA" id="ARBA00023136"/>
    </source>
</evidence>
<protein>
    <submittedName>
        <fullName evidence="9">Outer membrane efflux protein BepC</fullName>
    </submittedName>
</protein>
<dbReference type="SUPFAM" id="SSF56954">
    <property type="entry name" value="Outer membrane efflux proteins (OEP)"/>
    <property type="match status" value="1"/>
</dbReference>
<dbReference type="NCBIfam" id="TIGR01844">
    <property type="entry name" value="type_I_sec_TolC"/>
    <property type="match status" value="1"/>
</dbReference>
<dbReference type="RefSeq" id="WP_235823844.1">
    <property type="nucleotide sequence ID" value="NZ_FXYE01000002.1"/>
</dbReference>
<evidence type="ECO:0000313" key="10">
    <source>
        <dbReference type="Proteomes" id="UP000202922"/>
    </source>
</evidence>
<evidence type="ECO:0000256" key="8">
    <source>
        <dbReference type="SAM" id="SignalP"/>
    </source>
</evidence>
<accession>A0A238KLE6</accession>
<dbReference type="PANTHER" id="PTHR30026:SF22">
    <property type="entry name" value="OUTER MEMBRANE EFFLUX PROTEIN"/>
    <property type="match status" value="1"/>
</dbReference>